<dbReference type="SUPFAM" id="SSF55785">
    <property type="entry name" value="PYP-like sensor domain (PAS domain)"/>
    <property type="match status" value="1"/>
</dbReference>
<evidence type="ECO:0000256" key="2">
    <source>
        <dbReference type="ARBA" id="ARBA00012438"/>
    </source>
</evidence>
<dbReference type="PROSITE" id="PS50109">
    <property type="entry name" value="HIS_KIN"/>
    <property type="match status" value="1"/>
</dbReference>
<dbReference type="Pfam" id="PF08447">
    <property type="entry name" value="PAS_3"/>
    <property type="match status" value="1"/>
</dbReference>
<dbReference type="PROSITE" id="PS50112">
    <property type="entry name" value="PAS"/>
    <property type="match status" value="1"/>
</dbReference>
<evidence type="ECO:0000256" key="6">
    <source>
        <dbReference type="ARBA" id="ARBA00022777"/>
    </source>
</evidence>
<dbReference type="NCBIfam" id="TIGR00229">
    <property type="entry name" value="sensory_box"/>
    <property type="match status" value="1"/>
</dbReference>
<keyword evidence="5" id="KW-0547">Nucleotide-binding</keyword>
<dbReference type="InterPro" id="IPR000700">
    <property type="entry name" value="PAS-assoc_C"/>
</dbReference>
<evidence type="ECO:0000256" key="3">
    <source>
        <dbReference type="ARBA" id="ARBA00022553"/>
    </source>
</evidence>
<feature type="domain" description="PAS" evidence="12">
    <location>
        <begin position="222"/>
        <end position="297"/>
    </location>
</feature>
<dbReference type="SMART" id="SM00388">
    <property type="entry name" value="HisKA"/>
    <property type="match status" value="1"/>
</dbReference>
<evidence type="ECO:0000256" key="1">
    <source>
        <dbReference type="ARBA" id="ARBA00000085"/>
    </source>
</evidence>
<dbReference type="Gene3D" id="1.10.287.130">
    <property type="match status" value="1"/>
</dbReference>
<dbReference type="Gene3D" id="3.30.450.20">
    <property type="entry name" value="PAS domain"/>
    <property type="match status" value="1"/>
</dbReference>
<proteinExistence type="predicted"/>
<dbReference type="AlphaFoldDB" id="A0A5C6TTR0"/>
<evidence type="ECO:0000256" key="8">
    <source>
        <dbReference type="ARBA" id="ARBA00023012"/>
    </source>
</evidence>
<feature type="modified residue" description="4-aspartylphosphate" evidence="9">
    <location>
        <position position="658"/>
    </location>
</feature>
<feature type="domain" description="Response regulatory" evidence="11">
    <location>
        <begin position="66"/>
        <end position="182"/>
    </location>
</feature>
<dbReference type="SMART" id="SM00387">
    <property type="entry name" value="HATPase_c"/>
    <property type="match status" value="1"/>
</dbReference>
<dbReference type="Proteomes" id="UP000321249">
    <property type="component" value="Unassembled WGS sequence"/>
</dbReference>
<dbReference type="PROSITE" id="PS50110">
    <property type="entry name" value="RESPONSE_REGULATORY"/>
    <property type="match status" value="2"/>
</dbReference>
<dbReference type="Pfam" id="PF00512">
    <property type="entry name" value="HisKA"/>
    <property type="match status" value="1"/>
</dbReference>
<dbReference type="SUPFAM" id="SSF52172">
    <property type="entry name" value="CheY-like"/>
    <property type="match status" value="2"/>
</dbReference>
<name>A0A5C6TTR0_9SPHN</name>
<dbReference type="InterPro" id="IPR013655">
    <property type="entry name" value="PAS_fold_3"/>
</dbReference>
<dbReference type="InterPro" id="IPR036890">
    <property type="entry name" value="HATPase_C_sf"/>
</dbReference>
<organism evidence="14 15">
    <name type="scientific">Allosphingosinicella ginsenosidimutans</name>
    <dbReference type="NCBI Taxonomy" id="1176539"/>
    <lineage>
        <taxon>Bacteria</taxon>
        <taxon>Pseudomonadati</taxon>
        <taxon>Pseudomonadota</taxon>
        <taxon>Alphaproteobacteria</taxon>
        <taxon>Sphingomonadales</taxon>
        <taxon>Sphingomonadaceae</taxon>
        <taxon>Allosphingosinicella</taxon>
    </lineage>
</organism>
<evidence type="ECO:0000259" key="13">
    <source>
        <dbReference type="PROSITE" id="PS50113"/>
    </source>
</evidence>
<dbReference type="CDD" id="cd00082">
    <property type="entry name" value="HisKA"/>
    <property type="match status" value="1"/>
</dbReference>
<dbReference type="GO" id="GO:0005524">
    <property type="term" value="F:ATP binding"/>
    <property type="evidence" value="ECO:0007669"/>
    <property type="project" value="UniProtKB-KW"/>
</dbReference>
<evidence type="ECO:0000256" key="4">
    <source>
        <dbReference type="ARBA" id="ARBA00022679"/>
    </source>
</evidence>
<dbReference type="SUPFAM" id="SSF47384">
    <property type="entry name" value="Homodimeric domain of signal transducing histidine kinase"/>
    <property type="match status" value="1"/>
</dbReference>
<dbReference type="GO" id="GO:0000155">
    <property type="term" value="F:phosphorelay sensor kinase activity"/>
    <property type="evidence" value="ECO:0007669"/>
    <property type="project" value="InterPro"/>
</dbReference>
<accession>A0A5C6TTR0</accession>
<dbReference type="Pfam" id="PF02518">
    <property type="entry name" value="HATPase_c"/>
    <property type="match status" value="1"/>
</dbReference>
<keyword evidence="6" id="KW-0418">Kinase</keyword>
<evidence type="ECO:0000313" key="14">
    <source>
        <dbReference type="EMBL" id="TXC63824.1"/>
    </source>
</evidence>
<dbReference type="InterPro" id="IPR001610">
    <property type="entry name" value="PAC"/>
</dbReference>
<feature type="domain" description="Response regulatory" evidence="11">
    <location>
        <begin position="607"/>
        <end position="721"/>
    </location>
</feature>
<evidence type="ECO:0000259" key="11">
    <source>
        <dbReference type="PROSITE" id="PS50110"/>
    </source>
</evidence>
<keyword evidence="3 9" id="KW-0597">Phosphoprotein</keyword>
<dbReference type="InterPro" id="IPR001789">
    <property type="entry name" value="Sig_transdc_resp-reg_receiver"/>
</dbReference>
<dbReference type="PANTHER" id="PTHR43065">
    <property type="entry name" value="SENSOR HISTIDINE KINASE"/>
    <property type="match status" value="1"/>
</dbReference>
<reference evidence="14 15" key="1">
    <citation type="journal article" date="2015" name="J. Microbiol.">
        <title>Sphingosinicella ginsenosidimutans sp. nov., with ginsenoside converting activity.</title>
        <authorList>
            <person name="Kim J.K."/>
            <person name="Kang M.S."/>
            <person name="Park S.C."/>
            <person name="Kim K.M."/>
            <person name="Choi K."/>
            <person name="Yoon M.H."/>
            <person name="Im W.T."/>
        </authorList>
    </citation>
    <scope>NUCLEOTIDE SEQUENCE [LARGE SCALE GENOMIC DNA]</scope>
    <source>
        <strain evidence="14 15">BS-11</strain>
    </source>
</reference>
<evidence type="ECO:0000256" key="7">
    <source>
        <dbReference type="ARBA" id="ARBA00022840"/>
    </source>
</evidence>
<comment type="caution">
    <text evidence="14">The sequence shown here is derived from an EMBL/GenBank/DDBJ whole genome shotgun (WGS) entry which is preliminary data.</text>
</comment>
<sequence>MPARPIISPSRSTSSCSSPCCACGSRGPAARRRALPSRCWRWTEEMATTRPAEAGATDAGDEERPRVLVVDDDEHNLLAIRTVLEDLADIEVASSGDAALRHLLRGEFAVILLDVFMPGMDGYETAQIIRGREQTRRIPIVFLSAVNKEKEHLLRGYSMGAVDYVFKPVEPVVLRSKVAVFVDLFRMHREVQRKAEHEQALLDANLRANAERLRAEKKLRVTEQRQAAIIESLPILLYLEAAESDPRLPQFVGGNFEAVTGFSFDSLADAPNLWAERLHPEDRERVLRALSERIQSGGMSIEYRWRCGDGRYRHFLDQAVLLRGENGAPAQFAGSLLDVTDRKELETQLLQAHKMDAIGKLTGGIAHDFNNLLAAVLGGLGLIERRLPLEEEHRKILGMTRHAAEQGSELVSRLLAFSRRQQLRPAEIDITGLANALTDILAHTLGGLVELEWRIAGQPWPAYADATQLELALMNLVINARDAMPQGGRIILGAANRRARSGNPHNLRPGNYVVLSVEDHGTGIPPEILEQVTEPFFTTKEVGKGTGLGLSMVYGFARQSGGALEIRSEVGKGTRISLWLPRAPRTEARTPAPPAPQAAPSGTPALRIMLVDDHDAVRETTAGMLRDLGHKVDAEGDGRAALRRLERDGADYDLIVTDYAMPVISGDEVLRQARRLRPDLPGIIISGYAEGSSMPPDLDQAIVLTKPFSIEQMDRAIRQGRGSTG</sequence>
<feature type="modified residue" description="4-aspartylphosphate" evidence="9">
    <location>
        <position position="114"/>
    </location>
</feature>
<dbReference type="InterPro" id="IPR000014">
    <property type="entry name" value="PAS"/>
</dbReference>
<evidence type="ECO:0000259" key="10">
    <source>
        <dbReference type="PROSITE" id="PS50109"/>
    </source>
</evidence>
<dbReference type="Gene3D" id="3.30.565.10">
    <property type="entry name" value="Histidine kinase-like ATPase, C-terminal domain"/>
    <property type="match status" value="1"/>
</dbReference>
<keyword evidence="8" id="KW-0902">Two-component regulatory system</keyword>
<keyword evidence="15" id="KW-1185">Reference proteome</keyword>
<keyword evidence="7" id="KW-0067">ATP-binding</keyword>
<feature type="domain" description="Histidine kinase" evidence="10">
    <location>
        <begin position="364"/>
        <end position="584"/>
    </location>
</feature>
<dbReference type="CDD" id="cd00130">
    <property type="entry name" value="PAS"/>
    <property type="match status" value="1"/>
</dbReference>
<dbReference type="InterPro" id="IPR011006">
    <property type="entry name" value="CheY-like_superfamily"/>
</dbReference>
<dbReference type="PROSITE" id="PS50113">
    <property type="entry name" value="PAC"/>
    <property type="match status" value="1"/>
</dbReference>
<dbReference type="InterPro" id="IPR003594">
    <property type="entry name" value="HATPase_dom"/>
</dbReference>
<evidence type="ECO:0000313" key="15">
    <source>
        <dbReference type="Proteomes" id="UP000321249"/>
    </source>
</evidence>
<dbReference type="Gene3D" id="3.40.50.2300">
    <property type="match status" value="2"/>
</dbReference>
<dbReference type="PRINTS" id="PR00344">
    <property type="entry name" value="BCTRLSENSOR"/>
</dbReference>
<dbReference type="SMART" id="SM00448">
    <property type="entry name" value="REC"/>
    <property type="match status" value="2"/>
</dbReference>
<evidence type="ECO:0000256" key="5">
    <source>
        <dbReference type="ARBA" id="ARBA00022741"/>
    </source>
</evidence>
<dbReference type="SMART" id="SM00086">
    <property type="entry name" value="PAC"/>
    <property type="match status" value="1"/>
</dbReference>
<dbReference type="InterPro" id="IPR035965">
    <property type="entry name" value="PAS-like_dom_sf"/>
</dbReference>
<dbReference type="InterPro" id="IPR005467">
    <property type="entry name" value="His_kinase_dom"/>
</dbReference>
<evidence type="ECO:0000256" key="9">
    <source>
        <dbReference type="PROSITE-ProRule" id="PRU00169"/>
    </source>
</evidence>
<comment type="catalytic activity">
    <reaction evidence="1">
        <text>ATP + protein L-histidine = ADP + protein N-phospho-L-histidine.</text>
        <dbReference type="EC" id="2.7.13.3"/>
    </reaction>
</comment>
<dbReference type="InterPro" id="IPR036097">
    <property type="entry name" value="HisK_dim/P_sf"/>
</dbReference>
<feature type="domain" description="PAC" evidence="13">
    <location>
        <begin position="299"/>
        <end position="351"/>
    </location>
</feature>
<gene>
    <name evidence="14" type="ORF">FRZ32_09230</name>
</gene>
<evidence type="ECO:0000259" key="12">
    <source>
        <dbReference type="PROSITE" id="PS50112"/>
    </source>
</evidence>
<dbReference type="EC" id="2.7.13.3" evidence="2"/>
<dbReference type="Pfam" id="PF00072">
    <property type="entry name" value="Response_reg"/>
    <property type="match status" value="2"/>
</dbReference>
<protein>
    <recommendedName>
        <fullName evidence="2">histidine kinase</fullName>
        <ecNumber evidence="2">2.7.13.3</ecNumber>
    </recommendedName>
</protein>
<dbReference type="SUPFAM" id="SSF55874">
    <property type="entry name" value="ATPase domain of HSP90 chaperone/DNA topoisomerase II/histidine kinase"/>
    <property type="match status" value="1"/>
</dbReference>
<dbReference type="PANTHER" id="PTHR43065:SF46">
    <property type="entry name" value="C4-DICARBOXYLATE TRANSPORT SENSOR PROTEIN DCTB"/>
    <property type="match status" value="1"/>
</dbReference>
<keyword evidence="4" id="KW-0808">Transferase</keyword>
<dbReference type="EMBL" id="VOQQ01000001">
    <property type="protein sequence ID" value="TXC63824.1"/>
    <property type="molecule type" value="Genomic_DNA"/>
</dbReference>
<dbReference type="InterPro" id="IPR003661">
    <property type="entry name" value="HisK_dim/P_dom"/>
</dbReference>
<dbReference type="InterPro" id="IPR004358">
    <property type="entry name" value="Sig_transdc_His_kin-like_C"/>
</dbReference>